<dbReference type="Pfam" id="PF13416">
    <property type="entry name" value="SBP_bac_8"/>
    <property type="match status" value="1"/>
</dbReference>
<evidence type="ECO:0000313" key="4">
    <source>
        <dbReference type="Proteomes" id="UP000319432"/>
    </source>
</evidence>
<evidence type="ECO:0000256" key="2">
    <source>
        <dbReference type="SAM" id="SignalP"/>
    </source>
</evidence>
<organism evidence="3 4">
    <name type="scientific">Brevibacillus laterosporus</name>
    <name type="common">Bacillus laterosporus</name>
    <dbReference type="NCBI Taxonomy" id="1465"/>
    <lineage>
        <taxon>Bacteria</taxon>
        <taxon>Bacillati</taxon>
        <taxon>Bacillota</taxon>
        <taxon>Bacilli</taxon>
        <taxon>Bacillales</taxon>
        <taxon>Paenibacillaceae</taxon>
        <taxon>Brevibacillus</taxon>
    </lineage>
</organism>
<gene>
    <name evidence="3" type="ORF">EEL30_16150</name>
</gene>
<dbReference type="PROSITE" id="PS51257">
    <property type="entry name" value="PROKAR_LIPOPROTEIN"/>
    <property type="match status" value="1"/>
</dbReference>
<dbReference type="AlphaFoldDB" id="A0A518V9P9"/>
<evidence type="ECO:0000313" key="3">
    <source>
        <dbReference type="EMBL" id="QDX93693.1"/>
    </source>
</evidence>
<dbReference type="OrthoDB" id="179400at2"/>
<sequence length="375" mass="40724">MKKKAWSVLSVIALAGTLVAGCGNSAQPVANSGSTSVPVQGGGAASTPAKMENKLVIAGNGATVEKLMKDEIFKKFNEKYPDVKLSYVSGVSTEIVAKVKAQQNSPQIDIAIVEGGEQEKGRTEGLWQPITATEISNAANVSDDLKVLDNSGVTVNFTPMGISYNSELVKAKGMPVPESWNDLTRPEMKGNLTLTDVTSNFGRSTLIMLAYTNGGSEKEMEEGFKKLETIAGYMPTFAKSAAQLQQNLQSKTSAYTAWTMARSITQKKSGLPLEFVFPKEGANIVPNVAVMVKGAKHPEAAKEFINFLLTDEVQNMYASKLYYNPATKVNLPDEIKKQLDFDRTRVVNFDYSVLGNKTGEWVDRFNKEIAPRVGK</sequence>
<evidence type="ECO:0000256" key="1">
    <source>
        <dbReference type="ARBA" id="ARBA00022729"/>
    </source>
</evidence>
<dbReference type="Gene3D" id="3.40.190.10">
    <property type="entry name" value="Periplasmic binding protein-like II"/>
    <property type="match status" value="2"/>
</dbReference>
<dbReference type="InterPro" id="IPR006059">
    <property type="entry name" value="SBP"/>
</dbReference>
<dbReference type="GO" id="GO:0030288">
    <property type="term" value="C:outer membrane-bounded periplasmic space"/>
    <property type="evidence" value="ECO:0007669"/>
    <property type="project" value="TreeGrafter"/>
</dbReference>
<dbReference type="GO" id="GO:0030976">
    <property type="term" value="F:thiamine pyrophosphate binding"/>
    <property type="evidence" value="ECO:0007669"/>
    <property type="project" value="TreeGrafter"/>
</dbReference>
<dbReference type="PANTHER" id="PTHR30006">
    <property type="entry name" value="THIAMINE-BINDING PERIPLASMIC PROTEIN-RELATED"/>
    <property type="match status" value="1"/>
</dbReference>
<dbReference type="EMBL" id="CP033464">
    <property type="protein sequence ID" value="QDX93693.1"/>
    <property type="molecule type" value="Genomic_DNA"/>
</dbReference>
<keyword evidence="4" id="KW-1185">Reference proteome</keyword>
<dbReference type="CDD" id="cd13589">
    <property type="entry name" value="PBP2_polyamine_RpCGA009"/>
    <property type="match status" value="1"/>
</dbReference>
<name>A0A518V9P9_BRELA</name>
<proteinExistence type="predicted"/>
<keyword evidence="1 2" id="KW-0732">Signal</keyword>
<feature type="signal peptide" evidence="2">
    <location>
        <begin position="1"/>
        <end position="20"/>
    </location>
</feature>
<dbReference type="GO" id="GO:0030975">
    <property type="term" value="F:thiamine binding"/>
    <property type="evidence" value="ECO:0007669"/>
    <property type="project" value="TreeGrafter"/>
</dbReference>
<dbReference type="SUPFAM" id="SSF53850">
    <property type="entry name" value="Periplasmic binding protein-like II"/>
    <property type="match status" value="1"/>
</dbReference>
<accession>A0A518V9P9</accession>
<dbReference type="Proteomes" id="UP000319432">
    <property type="component" value="Chromosome"/>
</dbReference>
<dbReference type="PANTHER" id="PTHR30006:SF2">
    <property type="entry name" value="ABC TRANSPORTER SUBSTRATE-BINDING PROTEIN"/>
    <property type="match status" value="1"/>
</dbReference>
<reference evidence="3 4" key="1">
    <citation type="submission" date="2018-11" db="EMBL/GenBank/DDBJ databases">
        <title>Phylogenetic determinants of toxin gene distribution in genomes of Brevibacillus laterosporus.</title>
        <authorList>
            <person name="Glare T.R."/>
            <person name="Durrant A."/>
            <person name="Berry C."/>
            <person name="Palma L."/>
            <person name="Ormskirk M."/>
            <person name="Cox M.O."/>
        </authorList>
    </citation>
    <scope>NUCLEOTIDE SEQUENCE [LARGE SCALE GENOMIC DNA]</scope>
    <source>
        <strain evidence="3 4">1821L</strain>
    </source>
</reference>
<feature type="chain" id="PRO_5039159566" evidence="2">
    <location>
        <begin position="21"/>
        <end position="375"/>
    </location>
</feature>
<dbReference type="GO" id="GO:0015888">
    <property type="term" value="P:thiamine transport"/>
    <property type="evidence" value="ECO:0007669"/>
    <property type="project" value="TreeGrafter"/>
</dbReference>
<protein>
    <submittedName>
        <fullName evidence="3">ABC transporter substrate-binding protein</fullName>
    </submittedName>
</protein>